<comment type="caution">
    <text evidence="3">The sequence shown here is derived from an EMBL/GenBank/DDBJ whole genome shotgun (WGS) entry which is preliminary data.</text>
</comment>
<reference evidence="3" key="1">
    <citation type="submission" date="2023-08" db="EMBL/GenBank/DDBJ databases">
        <authorList>
            <person name="Chen Y."/>
            <person name="Shah S."/>
            <person name="Dougan E. K."/>
            <person name="Thang M."/>
            <person name="Chan C."/>
        </authorList>
    </citation>
    <scope>NUCLEOTIDE SEQUENCE</scope>
</reference>
<gene>
    <name evidence="3" type="ORF">EVOR1521_LOCUS21757</name>
</gene>
<evidence type="ECO:0000256" key="1">
    <source>
        <dbReference type="SAM" id="MobiDB-lite"/>
    </source>
</evidence>
<sequence>MLAPLRLRALAQRGVRCCGTSLRIPNAPPNSSEVFHTLQMYPKYSLTNQKWFFLFFMCNAGAYSGHYFYLQFLMSANPPNPPRDPNQVRPEKHMHTVDDD</sequence>
<protein>
    <submittedName>
        <fullName evidence="3">Uncharacterized protein</fullName>
    </submittedName>
</protein>
<feature type="transmembrane region" description="Helical" evidence="2">
    <location>
        <begin position="51"/>
        <end position="70"/>
    </location>
</feature>
<evidence type="ECO:0000313" key="4">
    <source>
        <dbReference type="Proteomes" id="UP001178507"/>
    </source>
</evidence>
<organism evidence="3 4">
    <name type="scientific">Effrenium voratum</name>
    <dbReference type="NCBI Taxonomy" id="2562239"/>
    <lineage>
        <taxon>Eukaryota</taxon>
        <taxon>Sar</taxon>
        <taxon>Alveolata</taxon>
        <taxon>Dinophyceae</taxon>
        <taxon>Suessiales</taxon>
        <taxon>Symbiodiniaceae</taxon>
        <taxon>Effrenium</taxon>
    </lineage>
</organism>
<dbReference type="Proteomes" id="UP001178507">
    <property type="component" value="Unassembled WGS sequence"/>
</dbReference>
<keyword evidence="2" id="KW-0472">Membrane</keyword>
<feature type="compositionally biased region" description="Basic and acidic residues" evidence="1">
    <location>
        <begin position="89"/>
        <end position="100"/>
    </location>
</feature>
<feature type="region of interest" description="Disordered" evidence="1">
    <location>
        <begin position="79"/>
        <end position="100"/>
    </location>
</feature>
<keyword evidence="2" id="KW-1133">Transmembrane helix</keyword>
<dbReference type="EMBL" id="CAUJNA010003279">
    <property type="protein sequence ID" value="CAJ1397814.1"/>
    <property type="molecule type" value="Genomic_DNA"/>
</dbReference>
<keyword evidence="2" id="KW-0812">Transmembrane</keyword>
<name>A0AA36J2B2_9DINO</name>
<proteinExistence type="predicted"/>
<evidence type="ECO:0000256" key="2">
    <source>
        <dbReference type="SAM" id="Phobius"/>
    </source>
</evidence>
<dbReference type="AlphaFoldDB" id="A0AA36J2B2"/>
<evidence type="ECO:0000313" key="3">
    <source>
        <dbReference type="EMBL" id="CAJ1397814.1"/>
    </source>
</evidence>
<keyword evidence="4" id="KW-1185">Reference proteome</keyword>
<accession>A0AA36J2B2</accession>